<dbReference type="AlphaFoldDB" id="A0A7I7S1S2"/>
<feature type="transmembrane region" description="Helical" evidence="1">
    <location>
        <begin position="286"/>
        <end position="313"/>
    </location>
</feature>
<name>A0A7I7S1S2_9MYCO</name>
<feature type="transmembrane region" description="Helical" evidence="1">
    <location>
        <begin position="334"/>
        <end position="352"/>
    </location>
</feature>
<sequence length="444" mass="47993">MTGAAPGYDVQVLAHGLGGSSDLPIPFTYALLGGAWALTFTFAVMALAWKKPRFDPARQGRPLPRWVTAAVDSPAVRWTVALLALLLAAWVAVAAIFGPQTGENALPGVFYVLLWVGLVAVSVVIGPVWRLLSPARTLYRLLPMSRRPPPLTYPERLGCWPAVFGLFAFVWLELASPNPGSLWAVKVWLLVYLIAVLAGAIAFGTRWPARADPFEVYGIFVSRLAPLRRNDDGRIAIGNPFDHLPSLPVRAGTIGVVSVLLGSTAFDSFSALPGWRTFVDDTSGGSAALAVLLRTIGLLTFALIVAVTFWLAARATGGVDRETRRRLPGLMAHSLIPIVVGYIFAHYLTYLIERGQQTILRLADPFGTGWLGDVEVSYLLSMHPGVLATLKVAFVVLGHVAGVVAAHDRALRVLPKRHRLTGQLAMMLVMTGYTFMGLWLLFGG</sequence>
<dbReference type="Proteomes" id="UP000467428">
    <property type="component" value="Chromosome"/>
</dbReference>
<dbReference type="RefSeq" id="WP_163920610.1">
    <property type="nucleotide sequence ID" value="NZ_AP022593.1"/>
</dbReference>
<feature type="transmembrane region" description="Helical" evidence="1">
    <location>
        <begin position="247"/>
        <end position="266"/>
    </location>
</feature>
<evidence type="ECO:0000313" key="3">
    <source>
        <dbReference type="Proteomes" id="UP000467428"/>
    </source>
</evidence>
<keyword evidence="1" id="KW-0472">Membrane</keyword>
<feature type="transmembrane region" description="Helical" evidence="1">
    <location>
        <begin position="424"/>
        <end position="442"/>
    </location>
</feature>
<keyword evidence="1" id="KW-0812">Transmembrane</keyword>
<accession>A0A7I7S1S2</accession>
<evidence type="ECO:0000256" key="1">
    <source>
        <dbReference type="SAM" id="Phobius"/>
    </source>
</evidence>
<feature type="transmembrane region" description="Helical" evidence="1">
    <location>
        <begin position="27"/>
        <end position="49"/>
    </location>
</feature>
<evidence type="ECO:0008006" key="4">
    <source>
        <dbReference type="Google" id="ProtNLM"/>
    </source>
</evidence>
<keyword evidence="3" id="KW-1185">Reference proteome</keyword>
<feature type="transmembrane region" description="Helical" evidence="1">
    <location>
        <begin position="75"/>
        <end position="97"/>
    </location>
</feature>
<geneLocation type="plasmid" evidence="3">
    <name>pjcm18538 dna</name>
</geneLocation>
<reference evidence="2 3" key="1">
    <citation type="journal article" date="2019" name="Emerg. Microbes Infect.">
        <title>Comprehensive subspecies identification of 175 nontuberculous mycobacteria species based on 7547 genomic profiles.</title>
        <authorList>
            <person name="Matsumoto Y."/>
            <person name="Kinjo T."/>
            <person name="Motooka D."/>
            <person name="Nabeya D."/>
            <person name="Jung N."/>
            <person name="Uechi K."/>
            <person name="Horii T."/>
            <person name="Iida T."/>
            <person name="Fujita J."/>
            <person name="Nakamura S."/>
        </authorList>
    </citation>
    <scope>NUCLEOTIDE SEQUENCE [LARGE SCALE GENOMIC DNA]</scope>
    <source>
        <strain evidence="2 3">JCM 18538</strain>
    </source>
</reference>
<evidence type="ECO:0000313" key="2">
    <source>
        <dbReference type="EMBL" id="BBY50874.1"/>
    </source>
</evidence>
<dbReference type="KEGG" id="marz:MARA_43420"/>
<keyword evidence="1" id="KW-1133">Transmembrane helix</keyword>
<dbReference type="EMBL" id="AP022593">
    <property type="protein sequence ID" value="BBY50874.1"/>
    <property type="molecule type" value="Genomic_DNA"/>
</dbReference>
<gene>
    <name evidence="2" type="ORF">MARA_43420</name>
</gene>
<feature type="transmembrane region" description="Helical" evidence="1">
    <location>
        <begin position="183"/>
        <end position="203"/>
    </location>
</feature>
<protein>
    <recommendedName>
        <fullName evidence="4">Fenitrothion hydrolase</fullName>
    </recommendedName>
</protein>
<feature type="transmembrane region" description="Helical" evidence="1">
    <location>
        <begin position="109"/>
        <end position="132"/>
    </location>
</feature>
<proteinExistence type="predicted"/>
<feature type="transmembrane region" description="Helical" evidence="1">
    <location>
        <begin position="153"/>
        <end position="171"/>
    </location>
</feature>
<organism evidence="2 3">
    <name type="scientific">Mycolicibacterium arabiense</name>
    <dbReference type="NCBI Taxonomy" id="1286181"/>
    <lineage>
        <taxon>Bacteria</taxon>
        <taxon>Bacillati</taxon>
        <taxon>Actinomycetota</taxon>
        <taxon>Actinomycetes</taxon>
        <taxon>Mycobacteriales</taxon>
        <taxon>Mycobacteriaceae</taxon>
        <taxon>Mycolicibacterium</taxon>
    </lineage>
</organism>
<feature type="transmembrane region" description="Helical" evidence="1">
    <location>
        <begin position="385"/>
        <end position="404"/>
    </location>
</feature>